<name>A0A6J0JNN2_RAPSA</name>
<dbReference type="OrthoDB" id="185373at2759"/>
<reference evidence="8" key="2">
    <citation type="submission" date="2025-08" db="UniProtKB">
        <authorList>
            <consortium name="RefSeq"/>
        </authorList>
    </citation>
    <scope>IDENTIFICATION</scope>
    <source>
        <tissue evidence="8">Leaf</tissue>
    </source>
</reference>
<comment type="similarity">
    <text evidence="1">Belongs to the peptidase C1 family.</text>
</comment>
<dbReference type="Pfam" id="PF00112">
    <property type="entry name" value="Peptidase_C1"/>
    <property type="match status" value="1"/>
</dbReference>
<dbReference type="AlphaFoldDB" id="A0A6J0JNN2"/>
<dbReference type="PANTHER" id="PTHR12411">
    <property type="entry name" value="CYSTEINE PROTEASE FAMILY C1-RELATED"/>
    <property type="match status" value="1"/>
</dbReference>
<dbReference type="GO" id="GO:0006508">
    <property type="term" value="P:proteolysis"/>
    <property type="evidence" value="ECO:0007669"/>
    <property type="project" value="UniProtKB-KW"/>
</dbReference>
<feature type="domain" description="Peptidase C1A papain C-terminal" evidence="6">
    <location>
        <begin position="62"/>
        <end position="271"/>
    </location>
</feature>
<evidence type="ECO:0000256" key="4">
    <source>
        <dbReference type="ARBA" id="ARBA00022807"/>
    </source>
</evidence>
<evidence type="ECO:0000256" key="5">
    <source>
        <dbReference type="SAM" id="MobiDB-lite"/>
    </source>
</evidence>
<evidence type="ECO:0000256" key="2">
    <source>
        <dbReference type="ARBA" id="ARBA00022670"/>
    </source>
</evidence>
<evidence type="ECO:0000313" key="8">
    <source>
        <dbReference type="RefSeq" id="XP_018436419.1"/>
    </source>
</evidence>
<evidence type="ECO:0000259" key="6">
    <source>
        <dbReference type="SMART" id="SM00645"/>
    </source>
</evidence>
<dbReference type="SMART" id="SM00645">
    <property type="entry name" value="Pept_C1"/>
    <property type="match status" value="1"/>
</dbReference>
<dbReference type="KEGG" id="rsz:108808819"/>
<dbReference type="InterPro" id="IPR000668">
    <property type="entry name" value="Peptidase_C1A_C"/>
</dbReference>
<dbReference type="SUPFAM" id="SSF54001">
    <property type="entry name" value="Cysteine proteinases"/>
    <property type="match status" value="1"/>
</dbReference>
<gene>
    <name evidence="8" type="primary">LOC108808819</name>
</gene>
<dbReference type="GO" id="GO:0008234">
    <property type="term" value="F:cysteine-type peptidase activity"/>
    <property type="evidence" value="ECO:0007669"/>
    <property type="project" value="UniProtKB-KW"/>
</dbReference>
<accession>A0A6J0JNN2</accession>
<keyword evidence="4" id="KW-0788">Thiol protease</keyword>
<reference evidence="7" key="1">
    <citation type="journal article" date="2019" name="Database">
        <title>The radish genome database (RadishGD): an integrated information resource for radish genomics.</title>
        <authorList>
            <person name="Yu H.J."/>
            <person name="Baek S."/>
            <person name="Lee Y.J."/>
            <person name="Cho A."/>
            <person name="Mun J.H."/>
        </authorList>
    </citation>
    <scope>NUCLEOTIDE SEQUENCE [LARGE SCALE GENOMIC DNA]</scope>
    <source>
        <strain evidence="7">cv. WK10039</strain>
    </source>
</reference>
<evidence type="ECO:0000256" key="1">
    <source>
        <dbReference type="ARBA" id="ARBA00008455"/>
    </source>
</evidence>
<protein>
    <submittedName>
        <fullName evidence="8">Ananain-like</fullName>
    </submittedName>
</protein>
<dbReference type="Proteomes" id="UP000504610">
    <property type="component" value="Chromosome 4"/>
</dbReference>
<dbReference type="RefSeq" id="XP_018436419.1">
    <property type="nucleotide sequence ID" value="XM_018580917.1"/>
</dbReference>
<keyword evidence="7" id="KW-1185">Reference proteome</keyword>
<keyword evidence="2" id="KW-0645">Protease</keyword>
<proteinExistence type="inferred from homology"/>
<dbReference type="GeneID" id="108808819"/>
<dbReference type="Gene3D" id="3.90.70.10">
    <property type="entry name" value="Cysteine proteinases"/>
    <property type="match status" value="1"/>
</dbReference>
<sequence>METGGNRRSGKDDRGKNKGKKRMENEEEEISEEEMPRNIIFMENEKNSKGKRVKVSEEGNDCPSSWDWRNYKGVISNVLQQHHHFICWAISFIRAVEALYNIGQRVDEQRSYLVNNVKVGKLGLEDRKTLGDFVQKNGLLDEAECSYKRAKGTCAHENPNIERIDRLAIINQVDDADLARLVWRHPVVGVLPMWPDFDEHREGIYRPRERAGINQLHAVLIVGFGVDNNGSYYWIIQNSAGRGWGEGGFGLIHREHRRGRPSLFVEVFYPEKRGYPRKK</sequence>
<organism evidence="7 8">
    <name type="scientific">Raphanus sativus</name>
    <name type="common">Radish</name>
    <name type="synonym">Raphanus raphanistrum var. sativus</name>
    <dbReference type="NCBI Taxonomy" id="3726"/>
    <lineage>
        <taxon>Eukaryota</taxon>
        <taxon>Viridiplantae</taxon>
        <taxon>Streptophyta</taxon>
        <taxon>Embryophyta</taxon>
        <taxon>Tracheophyta</taxon>
        <taxon>Spermatophyta</taxon>
        <taxon>Magnoliopsida</taxon>
        <taxon>eudicotyledons</taxon>
        <taxon>Gunneridae</taxon>
        <taxon>Pentapetalae</taxon>
        <taxon>rosids</taxon>
        <taxon>malvids</taxon>
        <taxon>Brassicales</taxon>
        <taxon>Brassicaceae</taxon>
        <taxon>Brassiceae</taxon>
        <taxon>Raphanus</taxon>
    </lineage>
</organism>
<feature type="region of interest" description="Disordered" evidence="5">
    <location>
        <begin position="1"/>
        <end position="37"/>
    </location>
</feature>
<dbReference type="InterPro" id="IPR013128">
    <property type="entry name" value="Peptidase_C1A"/>
</dbReference>
<evidence type="ECO:0000313" key="7">
    <source>
        <dbReference type="Proteomes" id="UP000504610"/>
    </source>
</evidence>
<keyword evidence="3" id="KW-0378">Hydrolase</keyword>
<dbReference type="InterPro" id="IPR038765">
    <property type="entry name" value="Papain-like_cys_pep_sf"/>
</dbReference>
<evidence type="ECO:0000256" key="3">
    <source>
        <dbReference type="ARBA" id="ARBA00022801"/>
    </source>
</evidence>